<evidence type="ECO:0000313" key="3">
    <source>
        <dbReference type="Proteomes" id="UP000034069"/>
    </source>
</evidence>
<protein>
    <submittedName>
        <fullName evidence="2">Uncharacterized protein</fullName>
    </submittedName>
</protein>
<name>A0A0G1GJC8_9BACT</name>
<proteinExistence type="predicted"/>
<reference evidence="2 3" key="1">
    <citation type="journal article" date="2015" name="Nature">
        <title>rRNA introns, odd ribosomes, and small enigmatic genomes across a large radiation of phyla.</title>
        <authorList>
            <person name="Brown C.T."/>
            <person name="Hug L.A."/>
            <person name="Thomas B.C."/>
            <person name="Sharon I."/>
            <person name="Castelle C.J."/>
            <person name="Singh A."/>
            <person name="Wilkins M.J."/>
            <person name="Williams K.H."/>
            <person name="Banfield J.F."/>
        </authorList>
    </citation>
    <scope>NUCLEOTIDE SEQUENCE [LARGE SCALE GENOMIC DNA]</scope>
</reference>
<dbReference type="EMBL" id="LCHN01000032">
    <property type="protein sequence ID" value="KKT34645.1"/>
    <property type="molecule type" value="Genomic_DNA"/>
</dbReference>
<organism evidence="2 3">
    <name type="scientific">Candidatus Collierbacteria bacterium GW2011_GWA1_44_12</name>
    <dbReference type="NCBI Taxonomy" id="1618376"/>
    <lineage>
        <taxon>Bacteria</taxon>
        <taxon>Candidatus Collieribacteriota</taxon>
    </lineage>
</organism>
<evidence type="ECO:0000256" key="1">
    <source>
        <dbReference type="SAM" id="Phobius"/>
    </source>
</evidence>
<feature type="transmembrane region" description="Helical" evidence="1">
    <location>
        <begin position="20"/>
        <end position="39"/>
    </location>
</feature>
<dbReference type="Proteomes" id="UP000034069">
    <property type="component" value="Unassembled WGS sequence"/>
</dbReference>
<sequence length="72" mass="7737">MEEYSIGRVIRNGFVSGVSWSFGATVGFVLVSIILAFVLQELGGLPFVGSFFASIVEATVEQLTRRTPVIGL</sequence>
<dbReference type="Pfam" id="PF18910">
    <property type="entry name" value="DUF5665"/>
    <property type="match status" value="1"/>
</dbReference>
<accession>A0A0G1GJC8</accession>
<keyword evidence="1" id="KW-1133">Transmembrane helix</keyword>
<comment type="caution">
    <text evidence="2">The sequence shown here is derived from an EMBL/GenBank/DDBJ whole genome shotgun (WGS) entry which is preliminary data.</text>
</comment>
<dbReference type="AlphaFoldDB" id="A0A0G1GJC8"/>
<keyword evidence="1" id="KW-0812">Transmembrane</keyword>
<gene>
    <name evidence="2" type="ORF">UW23_C0032G0007</name>
</gene>
<dbReference type="InterPro" id="IPR043723">
    <property type="entry name" value="DUF5665"/>
</dbReference>
<keyword evidence="1" id="KW-0472">Membrane</keyword>
<evidence type="ECO:0000313" key="2">
    <source>
        <dbReference type="EMBL" id="KKT34645.1"/>
    </source>
</evidence>